<dbReference type="InterPro" id="IPR006685">
    <property type="entry name" value="MscS_channel_2nd"/>
</dbReference>
<dbReference type="SUPFAM" id="SSF50182">
    <property type="entry name" value="Sm-like ribonucleoproteins"/>
    <property type="match status" value="1"/>
</dbReference>
<evidence type="ECO:0000259" key="9">
    <source>
        <dbReference type="Pfam" id="PF00924"/>
    </source>
</evidence>
<dbReference type="Proteomes" id="UP001057998">
    <property type="component" value="Chromosome 1"/>
</dbReference>
<dbReference type="SUPFAM" id="SSF82861">
    <property type="entry name" value="Mechanosensitive channel protein MscS (YggB), transmembrane region"/>
    <property type="match status" value="1"/>
</dbReference>
<name>A0ABY5GFJ9_9GAMM</name>
<feature type="transmembrane region" description="Helical" evidence="8">
    <location>
        <begin position="555"/>
        <end position="584"/>
    </location>
</feature>
<dbReference type="Gene3D" id="2.30.30.60">
    <property type="match status" value="1"/>
</dbReference>
<dbReference type="PROSITE" id="PS01246">
    <property type="entry name" value="UPF0003"/>
    <property type="match status" value="1"/>
</dbReference>
<feature type="transmembrane region" description="Helical" evidence="8">
    <location>
        <begin position="526"/>
        <end position="549"/>
    </location>
</feature>
<dbReference type="InterPro" id="IPR052702">
    <property type="entry name" value="MscS-like_channel"/>
</dbReference>
<feature type="transmembrane region" description="Helical" evidence="8">
    <location>
        <begin position="367"/>
        <end position="391"/>
    </location>
</feature>
<evidence type="ECO:0000256" key="5">
    <source>
        <dbReference type="ARBA" id="ARBA00022989"/>
    </source>
</evidence>
<dbReference type="InterPro" id="IPR023408">
    <property type="entry name" value="MscS_beta-dom_sf"/>
</dbReference>
<evidence type="ECO:0000259" key="10">
    <source>
        <dbReference type="Pfam" id="PF21082"/>
    </source>
</evidence>
<dbReference type="PANTHER" id="PTHR30347:SF1">
    <property type="entry name" value="MECHANOSENSITIVE CHANNEL MSCK"/>
    <property type="match status" value="1"/>
</dbReference>
<evidence type="ECO:0000313" key="12">
    <source>
        <dbReference type="Proteomes" id="UP001057998"/>
    </source>
</evidence>
<dbReference type="Pfam" id="PF21082">
    <property type="entry name" value="MS_channel_3rd"/>
    <property type="match status" value="1"/>
</dbReference>
<feature type="transmembrane region" description="Helical" evidence="8">
    <location>
        <begin position="481"/>
        <end position="505"/>
    </location>
</feature>
<dbReference type="SUPFAM" id="SSF82689">
    <property type="entry name" value="Mechanosensitive channel protein MscS (YggB), C-terminal domain"/>
    <property type="match status" value="1"/>
</dbReference>
<evidence type="ECO:0000256" key="3">
    <source>
        <dbReference type="ARBA" id="ARBA00022475"/>
    </source>
</evidence>
<dbReference type="Pfam" id="PF00924">
    <property type="entry name" value="MS_channel_2nd"/>
    <property type="match status" value="1"/>
</dbReference>
<dbReference type="InterPro" id="IPR049278">
    <property type="entry name" value="MS_channel_C"/>
</dbReference>
<feature type="region of interest" description="Disordered" evidence="7">
    <location>
        <begin position="741"/>
        <end position="762"/>
    </location>
</feature>
<comment type="similarity">
    <text evidence="2">Belongs to the MscS (TC 1.A.23) family.</text>
</comment>
<dbReference type="InterPro" id="IPR010920">
    <property type="entry name" value="LSM_dom_sf"/>
</dbReference>
<keyword evidence="12" id="KW-1185">Reference proteome</keyword>
<feature type="transmembrane region" description="Helical" evidence="8">
    <location>
        <begin position="403"/>
        <end position="424"/>
    </location>
</feature>
<evidence type="ECO:0000256" key="1">
    <source>
        <dbReference type="ARBA" id="ARBA00004651"/>
    </source>
</evidence>
<dbReference type="PANTHER" id="PTHR30347">
    <property type="entry name" value="POTASSIUM CHANNEL RELATED"/>
    <property type="match status" value="1"/>
</dbReference>
<evidence type="ECO:0000256" key="2">
    <source>
        <dbReference type="ARBA" id="ARBA00008017"/>
    </source>
</evidence>
<dbReference type="RefSeq" id="WP_255388378.1">
    <property type="nucleotide sequence ID" value="NZ_CP101508.1"/>
</dbReference>
<feature type="transmembrane region" description="Helical" evidence="8">
    <location>
        <begin position="321"/>
        <end position="346"/>
    </location>
</feature>
<organism evidence="11 12">
    <name type="scientific">Photobacterium atrarenae</name>
    <dbReference type="NCBI Taxonomy" id="865757"/>
    <lineage>
        <taxon>Bacteria</taxon>
        <taxon>Pseudomonadati</taxon>
        <taxon>Pseudomonadota</taxon>
        <taxon>Gammaproteobacteria</taxon>
        <taxon>Vibrionales</taxon>
        <taxon>Vibrionaceae</taxon>
        <taxon>Photobacterium</taxon>
    </lineage>
</organism>
<keyword evidence="4 8" id="KW-0812">Transmembrane</keyword>
<dbReference type="Gene3D" id="1.10.287.1260">
    <property type="match status" value="1"/>
</dbReference>
<feature type="transmembrane region" description="Helical" evidence="8">
    <location>
        <begin position="172"/>
        <end position="193"/>
    </location>
</feature>
<feature type="domain" description="Mechanosensitive ion channel MscS" evidence="9">
    <location>
        <begin position="571"/>
        <end position="637"/>
    </location>
</feature>
<feature type="domain" description="Mechanosensitive ion channel MscS C-terminal" evidence="10">
    <location>
        <begin position="648"/>
        <end position="727"/>
    </location>
</feature>
<evidence type="ECO:0000256" key="4">
    <source>
        <dbReference type="ARBA" id="ARBA00022692"/>
    </source>
</evidence>
<keyword evidence="5 8" id="KW-1133">Transmembrane helix</keyword>
<feature type="transmembrane region" description="Helical" evidence="8">
    <location>
        <begin position="252"/>
        <end position="275"/>
    </location>
</feature>
<sequence length="762" mass="82841">MAQPQIPRQAWEDTASQAERLISEQSRDNSKLEVVRNQLAEQRDQAYKLATYKDVEVRALEAQLTALGPAPAEGGSEPEVIATRRESLEQALAVASGPIYYAEGAYERANLLIGEIDTQIRENTVSQWLSQSPTPLLPSRWQLAAGEFLGYSRQITAQFTTFFDDPEAKRQWLQGLPLFIAMILAASAFLARLQPWAFDRIDLKVEQTPSKSRALMLRLLATGLKLLFPALGTLGLTLGFQGFLPELASVRTLAAVLPAMLLYIVLSDWLGLLLFRPTAPSQRIIAVADTIAKKGKRTCLMLGGFLGLIILIGALKKDYDFSTASIAVLTLLAIICGSLLLWRLATLLSQAAPGKTEQEATGTAGKGVLATLTLLMKISSILSVVFVSIGYDNLARQAIIPMVMSMGLLAFAIVVYFGLLNLLSHIFADQEEAKQGLLSVFLVTLISLALAPLLALIWGARTTDIAEVWRLLSDGVAIGDARLSLNVVLTLLIVLFVGILLTRWLQYVLRHSVLPKTKVDIGARTALVTGTGYIGVTLAAIIAVSAAGLNLASLAVVAGALSVGIGFGLQTIVSNFVSGIILLIERPIKEGDWIEVSGYSGFVKKIAVRSTRIETFDLHDVVIPNSDLIAGTVKNMTLHSFHGRLIANVGVAYGSDLSLVKTILLQAAEEHPMVLSSPEPAVLFMEMADSALLFELRCYIRDIRQVFVVRSDLLFTLYETLTARGITIPFPQRDIHIKGLDESLRPTSPPDHSVNNKRDSQL</sequence>
<proteinExistence type="inferred from homology"/>
<feature type="transmembrane region" description="Helical" evidence="8">
    <location>
        <begin position="214"/>
        <end position="240"/>
    </location>
</feature>
<evidence type="ECO:0000313" key="11">
    <source>
        <dbReference type="EMBL" id="UTV27163.1"/>
    </source>
</evidence>
<feature type="transmembrane region" description="Helical" evidence="8">
    <location>
        <begin position="298"/>
        <end position="315"/>
    </location>
</feature>
<reference evidence="11" key="1">
    <citation type="submission" date="2022-07" db="EMBL/GenBank/DDBJ databases">
        <title>Genome sequencing of Photobacterium atrarenae GJH2-4.</title>
        <authorList>
            <person name="Park S.-J."/>
        </authorList>
    </citation>
    <scope>NUCLEOTIDE SEQUENCE</scope>
    <source>
        <strain evidence="11">GJH2-4</strain>
    </source>
</reference>
<dbReference type="InterPro" id="IPR006686">
    <property type="entry name" value="MscS_channel_CS"/>
</dbReference>
<evidence type="ECO:0000256" key="6">
    <source>
        <dbReference type="ARBA" id="ARBA00023136"/>
    </source>
</evidence>
<keyword evidence="3" id="KW-1003">Cell membrane</keyword>
<keyword evidence="6 8" id="KW-0472">Membrane</keyword>
<gene>
    <name evidence="11" type="ORF">NNL38_12565</name>
</gene>
<feature type="transmembrane region" description="Helical" evidence="8">
    <location>
        <begin position="436"/>
        <end position="461"/>
    </location>
</feature>
<dbReference type="EMBL" id="CP101508">
    <property type="protein sequence ID" value="UTV27163.1"/>
    <property type="molecule type" value="Genomic_DNA"/>
</dbReference>
<evidence type="ECO:0000256" key="7">
    <source>
        <dbReference type="SAM" id="MobiDB-lite"/>
    </source>
</evidence>
<comment type="subcellular location">
    <subcellularLocation>
        <location evidence="1">Cell membrane</location>
        <topology evidence="1">Multi-pass membrane protein</topology>
    </subcellularLocation>
</comment>
<dbReference type="InterPro" id="IPR011014">
    <property type="entry name" value="MscS_channel_TM-2"/>
</dbReference>
<dbReference type="InterPro" id="IPR011066">
    <property type="entry name" value="MscS_channel_C_sf"/>
</dbReference>
<dbReference type="Gene3D" id="3.30.70.100">
    <property type="match status" value="1"/>
</dbReference>
<protein>
    <submittedName>
        <fullName evidence="11">Mechanosensitive ion channel</fullName>
    </submittedName>
</protein>
<accession>A0ABY5GFJ9</accession>
<evidence type="ECO:0000256" key="8">
    <source>
        <dbReference type="SAM" id="Phobius"/>
    </source>
</evidence>